<comment type="caution">
    <text evidence="5">The sequence shown here is derived from an EMBL/GenBank/DDBJ whole genome shotgun (WGS) entry which is preliminary data.</text>
</comment>
<dbReference type="AlphaFoldDB" id="A0A1S1UD49"/>
<evidence type="ECO:0000259" key="4">
    <source>
        <dbReference type="Pfam" id="PF01575"/>
    </source>
</evidence>
<feature type="domain" description="Aldehyde dehydrogenase" evidence="3">
    <location>
        <begin position="27"/>
        <end position="502"/>
    </location>
</feature>
<organism evidence="5 6">
    <name type="scientific">Janthinobacterium lividum</name>
    <dbReference type="NCBI Taxonomy" id="29581"/>
    <lineage>
        <taxon>Bacteria</taxon>
        <taxon>Pseudomonadati</taxon>
        <taxon>Pseudomonadota</taxon>
        <taxon>Betaproteobacteria</taxon>
        <taxon>Burkholderiales</taxon>
        <taxon>Oxalobacteraceae</taxon>
        <taxon>Janthinobacterium</taxon>
    </lineage>
</organism>
<dbReference type="Gene3D" id="3.10.129.10">
    <property type="entry name" value="Hotdog Thioesterase"/>
    <property type="match status" value="1"/>
</dbReference>
<dbReference type="InterPro" id="IPR015590">
    <property type="entry name" value="Aldehyde_DH_dom"/>
</dbReference>
<reference evidence="5 6" key="1">
    <citation type="submission" date="2015-06" db="EMBL/GenBank/DDBJ databases">
        <title>Draft genome sequencing of a biphenyl-degrading bacterium, Janthinobacterium lividum MEG1.</title>
        <authorList>
            <person name="Shimodaira J."/>
            <person name="Hatta T."/>
        </authorList>
    </citation>
    <scope>NUCLEOTIDE SEQUENCE [LARGE SCALE GENOMIC DNA]</scope>
    <source>
        <strain evidence="5 6">MEG1</strain>
    </source>
</reference>
<dbReference type="NCBIfam" id="TIGR02278">
    <property type="entry name" value="PaaN-DH"/>
    <property type="match status" value="1"/>
</dbReference>
<evidence type="ECO:0000256" key="1">
    <source>
        <dbReference type="ARBA" id="ARBA00023002"/>
    </source>
</evidence>
<dbReference type="Proteomes" id="UP000179840">
    <property type="component" value="Unassembled WGS sequence"/>
</dbReference>
<dbReference type="Pfam" id="PF00171">
    <property type="entry name" value="Aldedh"/>
    <property type="match status" value="1"/>
</dbReference>
<sequence>MAHISTLQSLIAGRWLGESAAVPLHSALNNRVIYHTHAEKIDFDEAVTYARKTGVPGLMALDFQQRAARLKALALYLVERKEELYAISHLSGATRADSWVDIEGGTGTLFAYASMGSNELPSSNVLHEGPAIALGKKGGFAGTHILVPRGGLAVHINAFNFPIWGLLEKFAPSFLAAMPCIAKPATATSYLTQAVVRMMHESGLLPAGSLQLVIGSTGDLLDRLNGQDFVTFTGSAATAAKLRTNPNLIAQSVPFNGEADSLNCAILAPDVTPDDVEFDLFVKEVVREMTGKSGQKCTAIRRIIVPEHLMDAVGTRLRERLAKVVVGDPSIEGVRMGALASKEQQNDVAERVATLSQGNEVVFGAADGFNPLGDGALDGSFFSPTLLLCRDAFANDAVHDVEAFGPVSTMMGYKDIDEALALAARGKGSLVSTLVTRDPKIAARVVPHVAATHGRVHVLERVASVDSTGHGSPLPQLKHGGPGRAGGGEELGGVRAVRHYLQRAAVQGSPTMLAAITGEYVRGADVNESPIHPFRKHFEDLKTGDSLLTHRRTVSEADIVAFGGISGDFFYMHFDEIAAKESQFGKRIAHGYFVLSAAAGLFVSPGVGPVLANYGLDNLRFVAPVAIGDTIRARLTCKRKVDRNRKDVFGVGQGVVAWDVQVTNQNEELVASYDILTLVSKRE</sequence>
<dbReference type="InterPro" id="IPR016162">
    <property type="entry name" value="Ald_DH_N"/>
</dbReference>
<evidence type="ECO:0000313" key="5">
    <source>
        <dbReference type="EMBL" id="OHV98256.1"/>
    </source>
</evidence>
<dbReference type="NCBIfam" id="NF008868">
    <property type="entry name" value="PRK11903.1"/>
    <property type="match status" value="1"/>
</dbReference>
<dbReference type="PANTHER" id="PTHR43111:SF1">
    <property type="entry name" value="ALDEHYDE DEHYDROGENASE B-RELATED"/>
    <property type="match status" value="1"/>
</dbReference>
<dbReference type="InterPro" id="IPR011966">
    <property type="entry name" value="PaaN-DH"/>
</dbReference>
<evidence type="ECO:0000313" key="6">
    <source>
        <dbReference type="Proteomes" id="UP000179840"/>
    </source>
</evidence>
<dbReference type="InterPro" id="IPR029069">
    <property type="entry name" value="HotDog_dom_sf"/>
</dbReference>
<dbReference type="SUPFAM" id="SSF53720">
    <property type="entry name" value="ALDH-like"/>
    <property type="match status" value="1"/>
</dbReference>
<dbReference type="Pfam" id="PF01575">
    <property type="entry name" value="MaoC_dehydratas"/>
    <property type="match status" value="1"/>
</dbReference>
<dbReference type="InterPro" id="IPR002539">
    <property type="entry name" value="MaoC-like_dom"/>
</dbReference>
<keyword evidence="1" id="KW-0560">Oxidoreductase</keyword>
<dbReference type="GO" id="GO:0016620">
    <property type="term" value="F:oxidoreductase activity, acting on the aldehyde or oxo group of donors, NAD or NADP as acceptor"/>
    <property type="evidence" value="ECO:0007669"/>
    <property type="project" value="InterPro"/>
</dbReference>
<dbReference type="Gene3D" id="3.40.605.10">
    <property type="entry name" value="Aldehyde Dehydrogenase, Chain A, domain 1"/>
    <property type="match status" value="1"/>
</dbReference>
<dbReference type="EMBL" id="LFKP01000003">
    <property type="protein sequence ID" value="OHV98256.1"/>
    <property type="molecule type" value="Genomic_DNA"/>
</dbReference>
<accession>A0A1S1UD49</accession>
<protein>
    <submittedName>
        <fullName evidence="5">Enoyl-CoA hydratase</fullName>
    </submittedName>
</protein>
<dbReference type="CDD" id="cd07128">
    <property type="entry name" value="ALDH_MaoC-N"/>
    <property type="match status" value="1"/>
</dbReference>
<feature type="region of interest" description="Disordered" evidence="2">
    <location>
        <begin position="466"/>
        <end position="486"/>
    </location>
</feature>
<gene>
    <name evidence="5" type="ORF">AKG95_03120</name>
</gene>
<evidence type="ECO:0000256" key="2">
    <source>
        <dbReference type="SAM" id="MobiDB-lite"/>
    </source>
</evidence>
<proteinExistence type="predicted"/>
<feature type="domain" description="MaoC-like" evidence="4">
    <location>
        <begin position="544"/>
        <end position="649"/>
    </location>
</feature>
<evidence type="ECO:0000259" key="3">
    <source>
        <dbReference type="Pfam" id="PF00171"/>
    </source>
</evidence>
<dbReference type="RefSeq" id="WP_071075441.1">
    <property type="nucleotide sequence ID" value="NZ_LFKP01000003.1"/>
</dbReference>
<dbReference type="SUPFAM" id="SSF54637">
    <property type="entry name" value="Thioesterase/thiol ester dehydrase-isomerase"/>
    <property type="match status" value="1"/>
</dbReference>
<dbReference type="Gene3D" id="3.40.309.10">
    <property type="entry name" value="Aldehyde Dehydrogenase, Chain A, domain 2"/>
    <property type="match status" value="1"/>
</dbReference>
<name>A0A1S1UD49_9BURK</name>
<dbReference type="InterPro" id="IPR016161">
    <property type="entry name" value="Ald_DH/histidinol_DH"/>
</dbReference>
<dbReference type="InterPro" id="IPR016163">
    <property type="entry name" value="Ald_DH_C"/>
</dbReference>
<dbReference type="PANTHER" id="PTHR43111">
    <property type="entry name" value="ALDEHYDE DEHYDROGENASE B-RELATED"/>
    <property type="match status" value="1"/>
</dbReference>